<evidence type="ECO:0000313" key="2">
    <source>
        <dbReference type="EMBL" id="CAI2382884.1"/>
    </source>
</evidence>
<dbReference type="AlphaFoldDB" id="A0AAD1Y1K8"/>
<accession>A0AAD1Y1K8</accession>
<organism evidence="2 3">
    <name type="scientific">Euplotes crassus</name>
    <dbReference type="NCBI Taxonomy" id="5936"/>
    <lineage>
        <taxon>Eukaryota</taxon>
        <taxon>Sar</taxon>
        <taxon>Alveolata</taxon>
        <taxon>Ciliophora</taxon>
        <taxon>Intramacronucleata</taxon>
        <taxon>Spirotrichea</taxon>
        <taxon>Hypotrichia</taxon>
        <taxon>Euplotida</taxon>
        <taxon>Euplotidae</taxon>
        <taxon>Moneuplotes</taxon>
    </lineage>
</organism>
<sequence>MEYKIVQSPETLETQDKTLLHYVNIISSIVATYQLLFVQPLNVLPEQISGAFLASTLVASLIFHTSEELRKDSNFRTGSKVVAFVTQGFYLYFIYMFLTNGRFPPIMIFNIKFFPFVVSTNLAAGTLLALLFRLEAKKPEVVYMMPYAPDQAMLKKPATGMV</sequence>
<feature type="transmembrane region" description="Helical" evidence="1">
    <location>
        <begin position="78"/>
        <end position="98"/>
    </location>
</feature>
<dbReference type="Proteomes" id="UP001295684">
    <property type="component" value="Unassembled WGS sequence"/>
</dbReference>
<keyword evidence="1" id="KW-0812">Transmembrane</keyword>
<reference evidence="2" key="1">
    <citation type="submission" date="2023-07" db="EMBL/GenBank/DDBJ databases">
        <authorList>
            <consortium name="AG Swart"/>
            <person name="Singh M."/>
            <person name="Singh A."/>
            <person name="Seah K."/>
            <person name="Emmerich C."/>
        </authorList>
    </citation>
    <scope>NUCLEOTIDE SEQUENCE</scope>
    <source>
        <strain evidence="2">DP1</strain>
    </source>
</reference>
<keyword evidence="1" id="KW-0472">Membrane</keyword>
<name>A0AAD1Y1K8_EUPCR</name>
<keyword evidence="1" id="KW-1133">Transmembrane helix</keyword>
<feature type="transmembrane region" description="Helical" evidence="1">
    <location>
        <begin position="48"/>
        <end position="66"/>
    </location>
</feature>
<keyword evidence="3" id="KW-1185">Reference proteome</keyword>
<comment type="caution">
    <text evidence="2">The sequence shown here is derived from an EMBL/GenBank/DDBJ whole genome shotgun (WGS) entry which is preliminary data.</text>
</comment>
<feature type="transmembrane region" description="Helical" evidence="1">
    <location>
        <begin position="113"/>
        <end position="134"/>
    </location>
</feature>
<feature type="transmembrane region" description="Helical" evidence="1">
    <location>
        <begin position="19"/>
        <end position="36"/>
    </location>
</feature>
<gene>
    <name evidence="2" type="ORF">ECRASSUSDP1_LOCUS24372</name>
</gene>
<protein>
    <submittedName>
        <fullName evidence="2">Uncharacterized protein</fullName>
    </submittedName>
</protein>
<evidence type="ECO:0000256" key="1">
    <source>
        <dbReference type="SAM" id="Phobius"/>
    </source>
</evidence>
<dbReference type="EMBL" id="CAMPGE010025092">
    <property type="protein sequence ID" value="CAI2382884.1"/>
    <property type="molecule type" value="Genomic_DNA"/>
</dbReference>
<evidence type="ECO:0000313" key="3">
    <source>
        <dbReference type="Proteomes" id="UP001295684"/>
    </source>
</evidence>
<proteinExistence type="predicted"/>